<reference evidence="1 2" key="1">
    <citation type="submission" date="2016-05" db="EMBL/GenBank/DDBJ databases">
        <title>Single-cell genome of chain-forming Candidatus Thiomargarita nelsonii and comparison to other large sulfur-oxidizing bacteria.</title>
        <authorList>
            <person name="Winkel M."/>
            <person name="Salman V."/>
            <person name="Woyke T."/>
            <person name="Schulz-Vogt H."/>
            <person name="Richter M."/>
            <person name="Flood B."/>
            <person name="Bailey J."/>
            <person name="Amann R."/>
            <person name="Mussmann M."/>
        </authorList>
    </citation>
    <scope>NUCLEOTIDE SEQUENCE [LARGE SCALE GENOMIC DNA]</scope>
    <source>
        <strain evidence="1 2">THI036</strain>
    </source>
</reference>
<organism evidence="1 2">
    <name type="scientific">Candidatus Thiomargarita nelsonii</name>
    <dbReference type="NCBI Taxonomy" id="1003181"/>
    <lineage>
        <taxon>Bacteria</taxon>
        <taxon>Pseudomonadati</taxon>
        <taxon>Pseudomonadota</taxon>
        <taxon>Gammaproteobacteria</taxon>
        <taxon>Thiotrichales</taxon>
        <taxon>Thiotrichaceae</taxon>
        <taxon>Thiomargarita</taxon>
    </lineage>
</organism>
<evidence type="ECO:0000313" key="1">
    <source>
        <dbReference type="EMBL" id="OAD21300.1"/>
    </source>
</evidence>
<dbReference type="Proteomes" id="UP000076962">
    <property type="component" value="Unassembled WGS sequence"/>
</dbReference>
<accession>A0A176RZW5</accession>
<sequence>MDTRGININALKIKYLSCINDKKKMSCTKNHKKIFFGVKRLVRFLFVLITDN</sequence>
<dbReference type="EMBL" id="LUTY01001731">
    <property type="protein sequence ID" value="OAD21300.1"/>
    <property type="molecule type" value="Genomic_DNA"/>
</dbReference>
<protein>
    <submittedName>
        <fullName evidence="1">Uncharacterized protein</fullName>
    </submittedName>
</protein>
<name>A0A176RZW5_9GAMM</name>
<keyword evidence="2" id="KW-1185">Reference proteome</keyword>
<comment type="caution">
    <text evidence="1">The sequence shown here is derived from an EMBL/GenBank/DDBJ whole genome shotgun (WGS) entry which is preliminary data.</text>
</comment>
<proteinExistence type="predicted"/>
<evidence type="ECO:0000313" key="2">
    <source>
        <dbReference type="Proteomes" id="UP000076962"/>
    </source>
</evidence>
<gene>
    <name evidence="1" type="ORF">THIOM_002936</name>
</gene>
<dbReference type="AlphaFoldDB" id="A0A176RZW5"/>